<gene>
    <name evidence="10" type="ORF">KC729_03855</name>
</gene>
<dbReference type="PANTHER" id="PTHR43133">
    <property type="entry name" value="RNA POLYMERASE ECF-TYPE SIGMA FACTO"/>
    <property type="match status" value="1"/>
</dbReference>
<dbReference type="InterPro" id="IPR013249">
    <property type="entry name" value="RNA_pol_sigma70_r4_t2"/>
</dbReference>
<evidence type="ECO:0000259" key="9">
    <source>
        <dbReference type="Pfam" id="PF08281"/>
    </source>
</evidence>
<dbReference type="InterPro" id="IPR039425">
    <property type="entry name" value="RNA_pol_sigma-70-like"/>
</dbReference>
<dbReference type="GO" id="GO:0006352">
    <property type="term" value="P:DNA-templated transcription initiation"/>
    <property type="evidence" value="ECO:0007669"/>
    <property type="project" value="InterPro"/>
</dbReference>
<dbReference type="EMBL" id="JAGQHR010000068">
    <property type="protein sequence ID" value="MCA9726793.1"/>
    <property type="molecule type" value="Genomic_DNA"/>
</dbReference>
<dbReference type="NCBIfam" id="TIGR02937">
    <property type="entry name" value="sigma70-ECF"/>
    <property type="match status" value="1"/>
</dbReference>
<dbReference type="Proteomes" id="UP000697710">
    <property type="component" value="Unassembled WGS sequence"/>
</dbReference>
<dbReference type="Gene3D" id="1.10.10.10">
    <property type="entry name" value="Winged helix-like DNA-binding domain superfamily/Winged helix DNA-binding domain"/>
    <property type="match status" value="1"/>
</dbReference>
<dbReference type="InterPro" id="IPR013324">
    <property type="entry name" value="RNA_pol_sigma_r3/r4-like"/>
</dbReference>
<dbReference type="Gene3D" id="1.10.1740.10">
    <property type="match status" value="1"/>
</dbReference>
<dbReference type="Pfam" id="PF08281">
    <property type="entry name" value="Sigma70_r4_2"/>
    <property type="match status" value="1"/>
</dbReference>
<comment type="caution">
    <text evidence="10">The sequence shown here is derived from an EMBL/GenBank/DDBJ whole genome shotgun (WGS) entry which is preliminary data.</text>
</comment>
<dbReference type="Pfam" id="PF04542">
    <property type="entry name" value="Sigma70_r2"/>
    <property type="match status" value="1"/>
</dbReference>
<keyword evidence="2" id="KW-0805">Transcription regulation</keyword>
<sequence>MTRAELASDCLRSSLLRWGEFLDPMTDRPEEPKATGSKPGPVSSNTGVLLDRARHGDARAREALFARYLPILQRWAHQRLPRQSRDLRDTEDFVQDALLKALRRIDSFEHRGEGAFLAYLRQVLLNGIRDEVRRAAVRPDPTTLDDVHSDRSPSMLESMLGREEVEKLERALDRLTEEQKQLLILRVEFGLSYQEVAEAAGKPTSEAARAAVARALVALSKEIRRD</sequence>
<evidence type="ECO:0000313" key="11">
    <source>
        <dbReference type="Proteomes" id="UP000697710"/>
    </source>
</evidence>
<evidence type="ECO:0000256" key="1">
    <source>
        <dbReference type="ARBA" id="ARBA00010641"/>
    </source>
</evidence>
<keyword evidence="5" id="KW-0804">Transcription</keyword>
<evidence type="ECO:0000256" key="2">
    <source>
        <dbReference type="ARBA" id="ARBA00023015"/>
    </source>
</evidence>
<reference evidence="10" key="1">
    <citation type="submission" date="2020-04" db="EMBL/GenBank/DDBJ databases">
        <authorList>
            <person name="Zhang T."/>
        </authorList>
    </citation>
    <scope>NUCLEOTIDE SEQUENCE</scope>
    <source>
        <strain evidence="10">HKST-UBA01</strain>
    </source>
</reference>
<evidence type="ECO:0000256" key="3">
    <source>
        <dbReference type="ARBA" id="ARBA00023082"/>
    </source>
</evidence>
<evidence type="ECO:0000256" key="4">
    <source>
        <dbReference type="ARBA" id="ARBA00023125"/>
    </source>
</evidence>
<dbReference type="InterPro" id="IPR013325">
    <property type="entry name" value="RNA_pol_sigma_r2"/>
</dbReference>
<dbReference type="SUPFAM" id="SSF88946">
    <property type="entry name" value="Sigma2 domain of RNA polymerase sigma factors"/>
    <property type="match status" value="1"/>
</dbReference>
<feature type="region of interest" description="Disordered" evidence="7">
    <location>
        <begin position="23"/>
        <end position="47"/>
    </location>
</feature>
<keyword evidence="6" id="KW-0175">Coiled coil</keyword>
<dbReference type="GO" id="GO:0003677">
    <property type="term" value="F:DNA binding"/>
    <property type="evidence" value="ECO:0007669"/>
    <property type="project" value="UniProtKB-KW"/>
</dbReference>
<organism evidence="10 11">
    <name type="scientific">Eiseniibacteriota bacterium</name>
    <dbReference type="NCBI Taxonomy" id="2212470"/>
    <lineage>
        <taxon>Bacteria</taxon>
        <taxon>Candidatus Eiseniibacteriota</taxon>
    </lineage>
</organism>
<evidence type="ECO:0000256" key="7">
    <source>
        <dbReference type="SAM" id="MobiDB-lite"/>
    </source>
</evidence>
<dbReference type="InterPro" id="IPR036388">
    <property type="entry name" value="WH-like_DNA-bd_sf"/>
</dbReference>
<feature type="domain" description="RNA polymerase sigma factor 70 region 4 type 2" evidence="9">
    <location>
        <begin position="166"/>
        <end position="217"/>
    </location>
</feature>
<evidence type="ECO:0000313" key="10">
    <source>
        <dbReference type="EMBL" id="MCA9726793.1"/>
    </source>
</evidence>
<protein>
    <submittedName>
        <fullName evidence="10">Sigma-70 family RNA polymerase sigma factor</fullName>
    </submittedName>
</protein>
<keyword evidence="3" id="KW-0731">Sigma factor</keyword>
<feature type="domain" description="RNA polymerase sigma-70 region 2" evidence="8">
    <location>
        <begin position="64"/>
        <end position="136"/>
    </location>
</feature>
<dbReference type="AlphaFoldDB" id="A0A956RN75"/>
<keyword evidence="4" id="KW-0238">DNA-binding</keyword>
<name>A0A956RN75_UNCEI</name>
<feature type="coiled-coil region" evidence="6">
    <location>
        <begin position="158"/>
        <end position="188"/>
    </location>
</feature>
<dbReference type="InterPro" id="IPR014284">
    <property type="entry name" value="RNA_pol_sigma-70_dom"/>
</dbReference>
<evidence type="ECO:0000256" key="6">
    <source>
        <dbReference type="SAM" id="Coils"/>
    </source>
</evidence>
<evidence type="ECO:0000259" key="8">
    <source>
        <dbReference type="Pfam" id="PF04542"/>
    </source>
</evidence>
<reference evidence="10" key="2">
    <citation type="journal article" date="2021" name="Microbiome">
        <title>Successional dynamics and alternative stable states in a saline activated sludge microbial community over 9 years.</title>
        <authorList>
            <person name="Wang Y."/>
            <person name="Ye J."/>
            <person name="Ju F."/>
            <person name="Liu L."/>
            <person name="Boyd J.A."/>
            <person name="Deng Y."/>
            <person name="Parks D.H."/>
            <person name="Jiang X."/>
            <person name="Yin X."/>
            <person name="Woodcroft B.J."/>
            <person name="Tyson G.W."/>
            <person name="Hugenholtz P."/>
            <person name="Polz M.F."/>
            <person name="Zhang T."/>
        </authorList>
    </citation>
    <scope>NUCLEOTIDE SEQUENCE</scope>
    <source>
        <strain evidence="10">HKST-UBA01</strain>
    </source>
</reference>
<dbReference type="PANTHER" id="PTHR43133:SF8">
    <property type="entry name" value="RNA POLYMERASE SIGMA FACTOR HI_1459-RELATED"/>
    <property type="match status" value="1"/>
</dbReference>
<dbReference type="InterPro" id="IPR007627">
    <property type="entry name" value="RNA_pol_sigma70_r2"/>
</dbReference>
<comment type="similarity">
    <text evidence="1">Belongs to the sigma-70 factor family. ECF subfamily.</text>
</comment>
<dbReference type="GO" id="GO:0016987">
    <property type="term" value="F:sigma factor activity"/>
    <property type="evidence" value="ECO:0007669"/>
    <property type="project" value="UniProtKB-KW"/>
</dbReference>
<accession>A0A956RN75</accession>
<evidence type="ECO:0000256" key="5">
    <source>
        <dbReference type="ARBA" id="ARBA00023163"/>
    </source>
</evidence>
<dbReference type="SUPFAM" id="SSF88659">
    <property type="entry name" value="Sigma3 and sigma4 domains of RNA polymerase sigma factors"/>
    <property type="match status" value="1"/>
</dbReference>
<proteinExistence type="inferred from homology"/>